<feature type="transmembrane region" description="Helical" evidence="2">
    <location>
        <begin position="5"/>
        <end position="27"/>
    </location>
</feature>
<reference evidence="3 4" key="1">
    <citation type="submission" date="2013-03" db="EMBL/GenBank/DDBJ databases">
        <title>The Genome Sequence of Acinetobacter tandoii CIP 107469.</title>
        <authorList>
            <consortium name="The Broad Institute Genome Sequencing Platform"/>
            <consortium name="The Broad Institute Genome Sequencing Center for Infectious Disease"/>
            <person name="Cerqueira G."/>
            <person name="Feldgarden M."/>
            <person name="Courvalin P."/>
            <person name="Perichon B."/>
            <person name="Grillot-Courvalin C."/>
            <person name="Clermont D."/>
            <person name="Rocha E."/>
            <person name="Yoon E.-J."/>
            <person name="Nemec A."/>
            <person name="Walker B."/>
            <person name="Young S.K."/>
            <person name="Zeng Q."/>
            <person name="Gargeya S."/>
            <person name="Fitzgerald M."/>
            <person name="Haas B."/>
            <person name="Abouelleil A."/>
            <person name="Alvarado L."/>
            <person name="Arachchi H.M."/>
            <person name="Berlin A.M."/>
            <person name="Chapman S.B."/>
            <person name="Dewar J."/>
            <person name="Goldberg J."/>
            <person name="Griggs A."/>
            <person name="Gujja S."/>
            <person name="Hansen M."/>
            <person name="Howarth C."/>
            <person name="Imamovic A."/>
            <person name="Larimer J."/>
            <person name="McCowan C."/>
            <person name="Murphy C."/>
            <person name="Neiman D."/>
            <person name="Pearson M."/>
            <person name="Priest M."/>
            <person name="Roberts A."/>
            <person name="Saif S."/>
            <person name="Shea T."/>
            <person name="Sisk P."/>
            <person name="Sykes S."/>
            <person name="Wortman J."/>
            <person name="Nusbaum C."/>
            <person name="Birren B."/>
        </authorList>
    </citation>
    <scope>NUCLEOTIDE SEQUENCE [LARGE SCALE GENOMIC DNA]</scope>
    <source>
        <strain evidence="3 4">CIP 107469</strain>
    </source>
</reference>
<keyword evidence="2" id="KW-0472">Membrane</keyword>
<name>R9B243_9GAMM</name>
<dbReference type="eggNOG" id="ENOG5031U0V">
    <property type="taxonomic scope" value="Bacteria"/>
</dbReference>
<sequence>MKKVILSMISTAVVSGFGIYCLLNGLLEGAESVVLILGGVFVGFIVYFSSEIQEFTIAGNAVKFKDLKNEAAQTIEELKDARTELFRLLLPQALKLDGNLGGGSIVDGRVNYFIKLYGKIKEFRCVADLKDEIIKVLRVLITSQYNSLNFIHKSEYLYPRDSLESLWLPRDLSIHLKDEMIQNLINPQGSQSSYKTAKEDIFNAIEAYTQLYGIYKK</sequence>
<dbReference type="Proteomes" id="UP000016201">
    <property type="component" value="Unassembled WGS sequence"/>
</dbReference>
<organism evidence="3 4">
    <name type="scientific">Acinetobacter tandoii DSM 14970 = CIP 107469</name>
    <dbReference type="NCBI Taxonomy" id="1120927"/>
    <lineage>
        <taxon>Bacteria</taxon>
        <taxon>Pseudomonadati</taxon>
        <taxon>Pseudomonadota</taxon>
        <taxon>Gammaproteobacteria</taxon>
        <taxon>Moraxellales</taxon>
        <taxon>Moraxellaceae</taxon>
        <taxon>Acinetobacter</taxon>
    </lineage>
</organism>
<comment type="caution">
    <text evidence="3">The sequence shown here is derived from an EMBL/GenBank/DDBJ whole genome shotgun (WGS) entry which is preliminary data.</text>
</comment>
<gene>
    <name evidence="3" type="ORF">I593_02333</name>
</gene>
<feature type="transmembrane region" description="Helical" evidence="2">
    <location>
        <begin position="33"/>
        <end position="50"/>
    </location>
</feature>
<dbReference type="AlphaFoldDB" id="R9B243"/>
<accession>R9B243</accession>
<evidence type="ECO:0000256" key="1">
    <source>
        <dbReference type="SAM" id="Coils"/>
    </source>
</evidence>
<dbReference type="PATRIC" id="fig|1120927.3.peg.2266"/>
<evidence type="ECO:0000313" key="4">
    <source>
        <dbReference type="Proteomes" id="UP000016201"/>
    </source>
</evidence>
<keyword evidence="2" id="KW-0812">Transmembrane</keyword>
<feature type="coiled-coil region" evidence="1">
    <location>
        <begin position="61"/>
        <end position="88"/>
    </location>
</feature>
<protein>
    <submittedName>
        <fullName evidence="3">Uncharacterized protein</fullName>
    </submittedName>
</protein>
<dbReference type="OrthoDB" id="6689501at2"/>
<dbReference type="EMBL" id="AQFM01000039">
    <property type="protein sequence ID" value="EOR06466.1"/>
    <property type="molecule type" value="Genomic_DNA"/>
</dbReference>
<keyword evidence="1" id="KW-0175">Coiled coil</keyword>
<dbReference type="RefSeq" id="WP_016167374.1">
    <property type="nucleotide sequence ID" value="NZ_JHZG01000004.1"/>
</dbReference>
<evidence type="ECO:0000313" key="3">
    <source>
        <dbReference type="EMBL" id="EOR06466.1"/>
    </source>
</evidence>
<keyword evidence="2" id="KW-1133">Transmembrane helix</keyword>
<proteinExistence type="predicted"/>
<keyword evidence="4" id="KW-1185">Reference proteome</keyword>
<evidence type="ECO:0000256" key="2">
    <source>
        <dbReference type="SAM" id="Phobius"/>
    </source>
</evidence>